<dbReference type="PANTHER" id="PTHR43867:SF2">
    <property type="entry name" value="CELLULOSE SYNTHASE CATALYTIC SUBUNIT A [UDP-FORMING]"/>
    <property type="match status" value="1"/>
</dbReference>
<gene>
    <name evidence="13" type="ORF">KDI_05780</name>
</gene>
<evidence type="ECO:0000256" key="1">
    <source>
        <dbReference type="ARBA" id="ARBA00004141"/>
    </source>
</evidence>
<evidence type="ECO:0000256" key="8">
    <source>
        <dbReference type="ARBA" id="ARBA00023295"/>
    </source>
</evidence>
<dbReference type="Pfam" id="PF13632">
    <property type="entry name" value="Glyco_trans_2_3"/>
    <property type="match status" value="1"/>
</dbReference>
<evidence type="ECO:0000256" key="4">
    <source>
        <dbReference type="ARBA" id="ARBA00022692"/>
    </source>
</evidence>
<evidence type="ECO:0000313" key="13">
    <source>
        <dbReference type="EMBL" id="GCF07014.1"/>
    </source>
</evidence>
<keyword evidence="4 11" id="KW-0812">Transmembrane</keyword>
<proteinExistence type="inferred from homology"/>
<evidence type="ECO:0000256" key="2">
    <source>
        <dbReference type="ARBA" id="ARBA00022676"/>
    </source>
</evidence>
<dbReference type="Pfam" id="PF00535">
    <property type="entry name" value="Glycos_transf_2"/>
    <property type="match status" value="1"/>
</dbReference>
<keyword evidence="5" id="KW-0378">Hydrolase</keyword>
<feature type="transmembrane region" description="Helical" evidence="11">
    <location>
        <begin position="1035"/>
        <end position="1055"/>
    </location>
</feature>
<keyword evidence="3" id="KW-0808">Transferase</keyword>
<keyword evidence="8" id="KW-0326">Glycosidase</keyword>
<sequence length="1358" mass="149231">MIKKPFSSPVNHADEGQSSKNSHLLKLKTAISADRISGHTAHPVIPEDDPAELATLTGIAAAPDFAEAATLSLDTVNTMLPTQKIAAAPDFAEVATLSLDTVNTMLPTQKTKVVRRKSHAAFAETEQKNDLYDLTVVTPTRNERDNVRPLLQILKDALAGVRVEVIFVDDSDDDTPAVIQNITQILGTPTFHIRVEHRAKGPARAGGLATAVDLGLRSARARYVAVIDADLQHPPAQLRIFYDEAVKQDVDLILASRYIKGGSTGGLDGVSRLLFSIGLKTTAKILFPDHLAGVSDPLGGFFLLRRSLLNDVVLRPIGYKILLEILVRCQWNSLVEVPYHFQQREHGQSKADFKQGITALQHMWRLFKEVPSAGRVWKCAGLVITNVLLMGLLVLLANALPAIWQPISVLTFALLALLNFTCINRFIFPATPVKDAPLPDSLSLLMEPPIPHPVKDTSLRGRAVTTLSLVAVVIAIGWISLTLPGAWVVIGALFVGFSVLNHKHVTVSKLMPMLLGMLVGIASIDYLSWRFAVTNWSGWWIAIPLLAAETMGAIHTLGFQYTLWPWPHPRLRLTEDPTRFPVYIFIPTVNEGASILEPTIKGALAARARYLAQYPHGQVTIVICNDGYVAKNPNWEEMEHLARRIGVVCVTRTVGGGAKAGNIEHARQFLKATDNALLVIFDADQIARPEFLLKTVPAFGDPSIGWVQTGQYYSNLENPVARWADDQQSMFYNLLCPGKASLNSAFICGTNVVLRARALDQIGGLPQDSVTEDFSASIALHPTWRSVFLTDVLATGMGPLDLPSYLKQQRRWAIGTLGVLRTNWRDIFLPRKNGLSLAQRIQYLLACTHYLCGVRDLIYLICPMLFVLTAVPAVRGSTLFAFAWHFLPYWIVSLVSLWYAGRGITGLRGIVIGFGSFPVLLESLLSVILQRKVGFSVTSKSRTNKRSYNHLLIYVVFLLAGLFCIGLTVVSKSRQQASMLISEMWIVYSMCMLISFLWLGIRDLRFQKRAGQEMELAHLKDYPSRLHGRESGLRPLGNVLAALALACLVFGSGIIHPDVSQATPFTIASVSTTTPLTGVSLPVQLLQQRPAVLEQTLNTHFSIVGRTQDVHDLFNRDWANTLVAHNERPWITLEFGTFGANGKPPADASLSAIANGLHDSDLQRWAQSIRDYGKPVYLTALLHVDRNWALSSAVANGGIPQDAPRAWNHIQSIFHTMQANNVAWIWAPADPAHDTVYAPPVSSINAVLLSMISYPKTKWVDPAKTLQAVTAHYKHTPIIVEVSAAGDAAQKASWLTKVGNAVDAEPNVYALIYHEGSPAINPTAAQNKQWSILSDPSSEQAWQHIVSSLQIAKTTAHR</sequence>
<evidence type="ECO:0000256" key="9">
    <source>
        <dbReference type="PROSITE-ProRule" id="PRU01100"/>
    </source>
</evidence>
<evidence type="ECO:0000256" key="6">
    <source>
        <dbReference type="ARBA" id="ARBA00022989"/>
    </source>
</evidence>
<evidence type="ECO:0000256" key="3">
    <source>
        <dbReference type="ARBA" id="ARBA00022679"/>
    </source>
</evidence>
<dbReference type="GO" id="GO:0006011">
    <property type="term" value="P:UDP-alpha-D-glucose metabolic process"/>
    <property type="evidence" value="ECO:0007669"/>
    <property type="project" value="InterPro"/>
</dbReference>
<dbReference type="GO" id="GO:0004553">
    <property type="term" value="F:hydrolase activity, hydrolyzing O-glycosyl compounds"/>
    <property type="evidence" value="ECO:0007669"/>
    <property type="project" value="InterPro"/>
</dbReference>
<evidence type="ECO:0000256" key="11">
    <source>
        <dbReference type="SAM" id="Phobius"/>
    </source>
</evidence>
<evidence type="ECO:0000259" key="12">
    <source>
        <dbReference type="PROSITE" id="PS51764"/>
    </source>
</evidence>
<evidence type="ECO:0000256" key="7">
    <source>
        <dbReference type="ARBA" id="ARBA00023136"/>
    </source>
</evidence>
<feature type="transmembrane region" description="Helical" evidence="11">
    <location>
        <begin position="467"/>
        <end position="490"/>
    </location>
</feature>
<feature type="transmembrane region" description="Helical" evidence="11">
    <location>
        <begin position="907"/>
        <end position="930"/>
    </location>
</feature>
<dbReference type="InterPro" id="IPR022790">
    <property type="entry name" value="GH26_dom"/>
</dbReference>
<comment type="caution">
    <text evidence="13">The sequence shown here is derived from an EMBL/GenBank/DDBJ whole genome shotgun (WGS) entry which is preliminary data.</text>
</comment>
<evidence type="ECO:0000313" key="14">
    <source>
        <dbReference type="Proteomes" id="UP000322530"/>
    </source>
</evidence>
<dbReference type="InterPro" id="IPR029044">
    <property type="entry name" value="Nucleotide-diphossugar_trans"/>
</dbReference>
<comment type="similarity">
    <text evidence="9">Belongs to the glycosyl hydrolase 26 family.</text>
</comment>
<accession>A0A5A5T7U7</accession>
<protein>
    <recommendedName>
        <fullName evidence="12">GH26 domain-containing protein</fullName>
    </recommendedName>
</protein>
<evidence type="ECO:0000256" key="10">
    <source>
        <dbReference type="SAM" id="MobiDB-lite"/>
    </source>
</evidence>
<reference evidence="13 14" key="1">
    <citation type="submission" date="2019-01" db="EMBL/GenBank/DDBJ databases">
        <title>Draft genome sequence of Dictyobacter sp. Uno17.</title>
        <authorList>
            <person name="Wang C.M."/>
            <person name="Zheng Y."/>
            <person name="Sakai Y."/>
            <person name="Abe K."/>
            <person name="Yokota A."/>
            <person name="Yabe S."/>
        </authorList>
    </citation>
    <scope>NUCLEOTIDE SEQUENCE [LARGE SCALE GENOMIC DNA]</scope>
    <source>
        <strain evidence="13 14">Uno17</strain>
    </source>
</reference>
<feature type="transmembrane region" description="Helical" evidence="11">
    <location>
        <begin position="510"/>
        <end position="527"/>
    </location>
</feature>
<dbReference type="PANTHER" id="PTHR43867">
    <property type="entry name" value="CELLULOSE SYNTHASE CATALYTIC SUBUNIT A [UDP-FORMING]"/>
    <property type="match status" value="1"/>
</dbReference>
<keyword evidence="6 11" id="KW-1133">Transmembrane helix</keyword>
<keyword evidence="2" id="KW-0328">Glycosyltransferase</keyword>
<dbReference type="GO" id="GO:0005886">
    <property type="term" value="C:plasma membrane"/>
    <property type="evidence" value="ECO:0007669"/>
    <property type="project" value="TreeGrafter"/>
</dbReference>
<dbReference type="Gene3D" id="3.90.550.10">
    <property type="entry name" value="Spore Coat Polysaccharide Biosynthesis Protein SpsA, Chain A"/>
    <property type="match status" value="2"/>
</dbReference>
<comment type="subcellular location">
    <subcellularLocation>
        <location evidence="1">Membrane</location>
        <topology evidence="1">Multi-pass membrane protein</topology>
    </subcellularLocation>
</comment>
<feature type="transmembrane region" description="Helical" evidence="11">
    <location>
        <begin position="539"/>
        <end position="564"/>
    </location>
</feature>
<dbReference type="InterPro" id="IPR001173">
    <property type="entry name" value="Glyco_trans_2-like"/>
</dbReference>
<dbReference type="SUPFAM" id="SSF53448">
    <property type="entry name" value="Nucleotide-diphospho-sugar transferases"/>
    <property type="match status" value="2"/>
</dbReference>
<feature type="transmembrane region" description="Helical" evidence="11">
    <location>
        <begin position="951"/>
        <end position="971"/>
    </location>
</feature>
<dbReference type="GO" id="GO:0035438">
    <property type="term" value="F:cyclic-di-GMP binding"/>
    <property type="evidence" value="ECO:0007669"/>
    <property type="project" value="InterPro"/>
</dbReference>
<dbReference type="EMBL" id="BIXY01000005">
    <property type="protein sequence ID" value="GCF07014.1"/>
    <property type="molecule type" value="Genomic_DNA"/>
</dbReference>
<feature type="transmembrane region" description="Helical" evidence="11">
    <location>
        <begin position="376"/>
        <end position="397"/>
    </location>
</feature>
<dbReference type="PRINTS" id="PR01439">
    <property type="entry name" value="CELLSNTHASEA"/>
</dbReference>
<dbReference type="PROSITE" id="PS51764">
    <property type="entry name" value="GH26"/>
    <property type="match status" value="1"/>
</dbReference>
<dbReference type="OrthoDB" id="154460at2"/>
<dbReference type="InterPro" id="IPR003919">
    <property type="entry name" value="Cell_synth_A"/>
</dbReference>
<dbReference type="InterPro" id="IPR017853">
    <property type="entry name" value="GH"/>
</dbReference>
<feature type="transmembrane region" description="Helical" evidence="11">
    <location>
        <begin position="403"/>
        <end position="422"/>
    </location>
</feature>
<feature type="transmembrane region" description="Helical" evidence="11">
    <location>
        <begin position="881"/>
        <end position="901"/>
    </location>
</feature>
<dbReference type="InterPro" id="IPR050321">
    <property type="entry name" value="Glycosyltr_2/OpgH_subfam"/>
</dbReference>
<comment type="caution">
    <text evidence="9">Lacks conserved residue(s) required for the propagation of feature annotation.</text>
</comment>
<organism evidence="13 14">
    <name type="scientific">Dictyobacter arantiisoli</name>
    <dbReference type="NCBI Taxonomy" id="2014874"/>
    <lineage>
        <taxon>Bacteria</taxon>
        <taxon>Bacillati</taxon>
        <taxon>Chloroflexota</taxon>
        <taxon>Ktedonobacteria</taxon>
        <taxon>Ktedonobacterales</taxon>
        <taxon>Dictyobacteraceae</taxon>
        <taxon>Dictyobacter</taxon>
    </lineage>
</organism>
<feature type="region of interest" description="Disordered" evidence="10">
    <location>
        <begin position="1"/>
        <end position="22"/>
    </location>
</feature>
<keyword evidence="14" id="KW-1185">Reference proteome</keyword>
<dbReference type="SUPFAM" id="SSF51445">
    <property type="entry name" value="(Trans)glycosidases"/>
    <property type="match status" value="1"/>
</dbReference>
<dbReference type="Gene3D" id="3.20.20.80">
    <property type="entry name" value="Glycosidases"/>
    <property type="match status" value="1"/>
</dbReference>
<dbReference type="GO" id="GO:0016759">
    <property type="term" value="F:cellulose synthase activity"/>
    <property type="evidence" value="ECO:0007669"/>
    <property type="project" value="InterPro"/>
</dbReference>
<evidence type="ECO:0000256" key="5">
    <source>
        <dbReference type="ARBA" id="ARBA00022801"/>
    </source>
</evidence>
<name>A0A5A5T7U7_9CHLR</name>
<feature type="transmembrane region" description="Helical" evidence="11">
    <location>
        <begin position="857"/>
        <end position="874"/>
    </location>
</feature>
<dbReference type="Proteomes" id="UP000322530">
    <property type="component" value="Unassembled WGS sequence"/>
</dbReference>
<keyword evidence="7 11" id="KW-0472">Membrane</keyword>
<feature type="domain" description="GH26" evidence="12">
    <location>
        <begin position="1057"/>
        <end position="1335"/>
    </location>
</feature>
<feature type="transmembrane region" description="Helical" evidence="11">
    <location>
        <begin position="977"/>
        <end position="999"/>
    </location>
</feature>